<name>A0A096CHH6_9BACT</name>
<dbReference type="PANTHER" id="PTHR30189:SF1">
    <property type="entry name" value="LPS-ASSEMBLY PROTEIN LPTD"/>
    <property type="match status" value="1"/>
</dbReference>
<reference evidence="3 4" key="1">
    <citation type="submission" date="2014-07" db="EMBL/GenBank/DDBJ databases">
        <authorList>
            <person name="McCorrison J."/>
            <person name="Sanka R."/>
            <person name="Torralba M."/>
            <person name="Gillis M."/>
            <person name="Haft D.H."/>
            <person name="Methe B."/>
            <person name="Sutton G."/>
            <person name="Nelson K.E."/>
        </authorList>
    </citation>
    <scope>NUCLEOTIDE SEQUENCE [LARGE SCALE GENOMIC DNA]</scope>
    <source>
        <strain evidence="3 4">DNF00320</strain>
    </source>
</reference>
<organism evidence="3 4">
    <name type="scientific">Prevotella bivia DNF00320</name>
    <dbReference type="NCBI Taxonomy" id="1401068"/>
    <lineage>
        <taxon>Bacteria</taxon>
        <taxon>Pseudomonadati</taxon>
        <taxon>Bacteroidota</taxon>
        <taxon>Bacteroidia</taxon>
        <taxon>Bacteroidales</taxon>
        <taxon>Prevotellaceae</taxon>
        <taxon>Prevotella</taxon>
    </lineage>
</organism>
<keyword evidence="1" id="KW-0998">Cell outer membrane</keyword>
<dbReference type="InterPro" id="IPR005653">
    <property type="entry name" value="OstA-like_N"/>
</dbReference>
<dbReference type="GO" id="GO:1990351">
    <property type="term" value="C:transporter complex"/>
    <property type="evidence" value="ECO:0007669"/>
    <property type="project" value="TreeGrafter"/>
</dbReference>
<dbReference type="InterPro" id="IPR050218">
    <property type="entry name" value="LptD"/>
</dbReference>
<dbReference type="PANTHER" id="PTHR30189">
    <property type="entry name" value="LPS-ASSEMBLY PROTEIN"/>
    <property type="match status" value="1"/>
</dbReference>
<dbReference type="AlphaFoldDB" id="A0A096CHH6"/>
<dbReference type="Pfam" id="PF13100">
    <property type="entry name" value="OstA_2"/>
    <property type="match status" value="1"/>
</dbReference>
<evidence type="ECO:0000259" key="2">
    <source>
        <dbReference type="Pfam" id="PF13100"/>
    </source>
</evidence>
<dbReference type="Gene3D" id="2.60.450.10">
    <property type="entry name" value="Lipopolysaccharide (LPS) transport protein A like domain"/>
    <property type="match status" value="3"/>
</dbReference>
<proteinExistence type="predicted"/>
<protein>
    <recommendedName>
        <fullName evidence="2">Organic solvent tolerance-like N-terminal domain-containing protein</fullName>
    </recommendedName>
</protein>
<dbReference type="EMBL" id="JRNQ01000029">
    <property type="protein sequence ID" value="KGF44739.1"/>
    <property type="molecule type" value="Genomic_DNA"/>
</dbReference>
<gene>
    <name evidence="3" type="ORF">HMPREF0647_05655</name>
</gene>
<feature type="domain" description="Organic solvent tolerance-like N-terminal" evidence="2">
    <location>
        <begin position="44"/>
        <end position="199"/>
    </location>
</feature>
<evidence type="ECO:0000313" key="4">
    <source>
        <dbReference type="Proteomes" id="UP000029525"/>
    </source>
</evidence>
<dbReference type="OrthoDB" id="9805931at2"/>
<keyword evidence="1" id="KW-0472">Membrane</keyword>
<accession>A0A096CHH6</accession>
<evidence type="ECO:0000256" key="1">
    <source>
        <dbReference type="ARBA" id="ARBA00023237"/>
    </source>
</evidence>
<sequence length="647" mass="72747">MILNRLYKAIIGHRIIIMMVLCLFGTCVAGRLHAQTKDKSKGAKVYLDRADILRHHQNDLPDVQVAKGNVMMRYKGSTLRCDSAYLNNVQNSFSAFGNVHITRPDGVIMDSQRAYYEGYSQMMRARGAVVLHAPGRSLRCDSLDYNMTSKVANYFGGRGTLVYGNTTIIADQGDYNTETKDANFSGNVVIRTPKYKINTPTAQGNMETGELHVMGPSVIRTAKGEVVHTNDGTYNSKSDDMTLNGRSTITSPQRDVEGDYITYNSSTGDATGHGKVKIVDKVNKRIITGEDVIYNAKTGYSEGQGNVKVIDNREQRTITGDAVIYNSKTGHSEGHGNVKIVDDKKQRVITGRDLIYNDKTHEGEGRGNVYFIDHKAKHAFKGDYVHYTDSAAIAFGGTPGAEAMDFSRSKDTLHVHADTISMKGFNMNTPQMYRKIYGVNNVRAYRTDIQAVCGFLVSNTKDSTITLYDYPIVWNGSRQLVGDSIRAYMNDSTVREAYVFGNAFSIEQLHDKVHYNQLSSKTMHAFFTDGKVRRVDAIDNVLAIYYYTEKNDTTLMGHNYTETDTLRMFMDKRRQLEKIWLSKSTGTLSPMTQIPPDRLKLPHFEWFEEVRPKNKKDIFRRAERKSATTLRNAQVAPPPMQRIEGGK</sequence>
<dbReference type="GO" id="GO:0009279">
    <property type="term" value="C:cell outer membrane"/>
    <property type="evidence" value="ECO:0007669"/>
    <property type="project" value="TreeGrafter"/>
</dbReference>
<evidence type="ECO:0000313" key="3">
    <source>
        <dbReference type="EMBL" id="KGF44739.1"/>
    </source>
</evidence>
<dbReference type="Proteomes" id="UP000029525">
    <property type="component" value="Unassembled WGS sequence"/>
</dbReference>
<comment type="caution">
    <text evidence="3">The sequence shown here is derived from an EMBL/GenBank/DDBJ whole genome shotgun (WGS) entry which is preliminary data.</text>
</comment>